<gene>
    <name evidence="2" type="ORF">BDK51DRAFT_33476</name>
</gene>
<evidence type="ECO:0000313" key="3">
    <source>
        <dbReference type="Proteomes" id="UP000269721"/>
    </source>
</evidence>
<protein>
    <submittedName>
        <fullName evidence="2">Uncharacterized protein</fullName>
    </submittedName>
</protein>
<dbReference type="EMBL" id="KZ997788">
    <property type="protein sequence ID" value="RKO86951.1"/>
    <property type="molecule type" value="Genomic_DNA"/>
</dbReference>
<proteinExistence type="predicted"/>
<evidence type="ECO:0000256" key="1">
    <source>
        <dbReference type="SAM" id="MobiDB-lite"/>
    </source>
</evidence>
<feature type="region of interest" description="Disordered" evidence="1">
    <location>
        <begin position="61"/>
        <end position="85"/>
    </location>
</feature>
<dbReference type="Proteomes" id="UP000269721">
    <property type="component" value="Unassembled WGS sequence"/>
</dbReference>
<name>A0A4P9W3P5_9FUNG</name>
<accession>A0A4P9W3P5</accession>
<dbReference type="AlphaFoldDB" id="A0A4P9W3P5"/>
<keyword evidence="3" id="KW-1185">Reference proteome</keyword>
<organism evidence="2 3">
    <name type="scientific">Blyttiomyces helicus</name>
    <dbReference type="NCBI Taxonomy" id="388810"/>
    <lineage>
        <taxon>Eukaryota</taxon>
        <taxon>Fungi</taxon>
        <taxon>Fungi incertae sedis</taxon>
        <taxon>Chytridiomycota</taxon>
        <taxon>Chytridiomycota incertae sedis</taxon>
        <taxon>Chytridiomycetes</taxon>
        <taxon>Chytridiomycetes incertae sedis</taxon>
        <taxon>Blyttiomyces</taxon>
    </lineage>
</organism>
<feature type="compositionally biased region" description="Acidic residues" evidence="1">
    <location>
        <begin position="1"/>
        <end position="11"/>
    </location>
</feature>
<feature type="compositionally biased region" description="Acidic residues" evidence="1">
    <location>
        <begin position="61"/>
        <end position="80"/>
    </location>
</feature>
<feature type="region of interest" description="Disordered" evidence="1">
    <location>
        <begin position="1"/>
        <end position="22"/>
    </location>
</feature>
<reference evidence="3" key="1">
    <citation type="journal article" date="2018" name="Nat. Microbiol.">
        <title>Leveraging single-cell genomics to expand the fungal tree of life.</title>
        <authorList>
            <person name="Ahrendt S.R."/>
            <person name="Quandt C.A."/>
            <person name="Ciobanu D."/>
            <person name="Clum A."/>
            <person name="Salamov A."/>
            <person name="Andreopoulos B."/>
            <person name="Cheng J.F."/>
            <person name="Woyke T."/>
            <person name="Pelin A."/>
            <person name="Henrissat B."/>
            <person name="Reynolds N.K."/>
            <person name="Benny G.L."/>
            <person name="Smith M.E."/>
            <person name="James T.Y."/>
            <person name="Grigoriev I.V."/>
        </authorList>
    </citation>
    <scope>NUCLEOTIDE SEQUENCE [LARGE SCALE GENOMIC DNA]</scope>
</reference>
<evidence type="ECO:0000313" key="2">
    <source>
        <dbReference type="EMBL" id="RKO86951.1"/>
    </source>
</evidence>
<sequence>MSSSSDEDGDGVDLPPDADHWQAGNVLDLVQFPEASDDECEGTAEGEEGVPRVVYDVFEEVQDGEEGEEEGDGAEGEEDVREVRQPTTEAWATAGSADLVRNGVSGTVPSEGSKVVWVRGSATARPRTARVEPGDYFYGGKGAPTENCD</sequence>